<dbReference type="InterPro" id="IPR036291">
    <property type="entry name" value="NAD(P)-bd_dom_sf"/>
</dbReference>
<keyword evidence="11" id="KW-1185">Reference proteome</keyword>
<keyword evidence="5" id="KW-0560">Oxidoreductase</keyword>
<gene>
    <name evidence="10" type="ORF">L2764_11020</name>
</gene>
<organism evidence="10 11">
    <name type="scientific">Shewanella surugensis</name>
    <dbReference type="NCBI Taxonomy" id="212020"/>
    <lineage>
        <taxon>Bacteria</taxon>
        <taxon>Pseudomonadati</taxon>
        <taxon>Pseudomonadota</taxon>
        <taxon>Gammaproteobacteria</taxon>
        <taxon>Alteromonadales</taxon>
        <taxon>Shewanellaceae</taxon>
        <taxon>Shewanella</taxon>
    </lineage>
</organism>
<evidence type="ECO:0000256" key="2">
    <source>
        <dbReference type="ARBA" id="ARBA00013014"/>
    </source>
</evidence>
<evidence type="ECO:0000313" key="10">
    <source>
        <dbReference type="EMBL" id="MCL1124990.1"/>
    </source>
</evidence>
<dbReference type="Gene3D" id="1.10.1040.10">
    <property type="entry name" value="N-(1-d-carboxylethyl)-l-norvaline Dehydrogenase, domain 2"/>
    <property type="match status" value="1"/>
</dbReference>
<feature type="domain" description="Ketopantoate reductase C-terminal" evidence="9">
    <location>
        <begin position="180"/>
        <end position="301"/>
    </location>
</feature>
<evidence type="ECO:0000256" key="3">
    <source>
        <dbReference type="ARBA" id="ARBA00019465"/>
    </source>
</evidence>
<name>A0ABT0LCB4_9GAMM</name>
<evidence type="ECO:0000259" key="8">
    <source>
        <dbReference type="Pfam" id="PF02558"/>
    </source>
</evidence>
<evidence type="ECO:0000256" key="5">
    <source>
        <dbReference type="ARBA" id="ARBA00023002"/>
    </source>
</evidence>
<dbReference type="Gene3D" id="3.40.50.720">
    <property type="entry name" value="NAD(P)-binding Rossmann-like Domain"/>
    <property type="match status" value="1"/>
</dbReference>
<dbReference type="PANTHER" id="PTHR21708">
    <property type="entry name" value="PROBABLE 2-DEHYDROPANTOATE 2-REDUCTASE"/>
    <property type="match status" value="1"/>
</dbReference>
<evidence type="ECO:0000256" key="6">
    <source>
        <dbReference type="ARBA" id="ARBA00032024"/>
    </source>
</evidence>
<dbReference type="InterPro" id="IPR051402">
    <property type="entry name" value="KPR-Related"/>
</dbReference>
<evidence type="ECO:0000259" key="9">
    <source>
        <dbReference type="Pfam" id="PF08546"/>
    </source>
</evidence>
<comment type="catalytic activity">
    <reaction evidence="7">
        <text>(R)-pantoate + NADP(+) = 2-dehydropantoate + NADPH + H(+)</text>
        <dbReference type="Rhea" id="RHEA:16233"/>
        <dbReference type="ChEBI" id="CHEBI:11561"/>
        <dbReference type="ChEBI" id="CHEBI:15378"/>
        <dbReference type="ChEBI" id="CHEBI:15980"/>
        <dbReference type="ChEBI" id="CHEBI:57783"/>
        <dbReference type="ChEBI" id="CHEBI:58349"/>
        <dbReference type="EC" id="1.1.1.169"/>
    </reaction>
</comment>
<comment type="caution">
    <text evidence="10">The sequence shown here is derived from an EMBL/GenBank/DDBJ whole genome shotgun (WGS) entry which is preliminary data.</text>
</comment>
<dbReference type="SUPFAM" id="SSF51735">
    <property type="entry name" value="NAD(P)-binding Rossmann-fold domains"/>
    <property type="match status" value="1"/>
</dbReference>
<evidence type="ECO:0000313" key="11">
    <source>
        <dbReference type="Proteomes" id="UP001203423"/>
    </source>
</evidence>
<dbReference type="InterPro" id="IPR013332">
    <property type="entry name" value="KPR_N"/>
</dbReference>
<dbReference type="PANTHER" id="PTHR21708:SF26">
    <property type="entry name" value="2-DEHYDROPANTOATE 2-REDUCTASE"/>
    <property type="match status" value="1"/>
</dbReference>
<comment type="pathway">
    <text evidence="1">Cofactor biosynthesis; (R)-pantothenate biosynthesis; (R)-pantoate from 3-methyl-2-oxobutanoate: step 2/2.</text>
</comment>
<dbReference type="Proteomes" id="UP001203423">
    <property type="component" value="Unassembled WGS sequence"/>
</dbReference>
<accession>A0ABT0LCB4</accession>
<feature type="domain" description="Ketopantoate reductase N-terminal" evidence="8">
    <location>
        <begin position="3"/>
        <end position="122"/>
    </location>
</feature>
<dbReference type="InterPro" id="IPR013328">
    <property type="entry name" value="6PGD_dom2"/>
</dbReference>
<dbReference type="EC" id="1.1.1.169" evidence="2"/>
<dbReference type="InterPro" id="IPR008927">
    <property type="entry name" value="6-PGluconate_DH-like_C_sf"/>
</dbReference>
<evidence type="ECO:0000256" key="4">
    <source>
        <dbReference type="ARBA" id="ARBA00022655"/>
    </source>
</evidence>
<dbReference type="InterPro" id="IPR013752">
    <property type="entry name" value="KPA_reductase"/>
</dbReference>
<sequence length="307" mass="34085">MKISIIGIGAIGGYIAAKLLNCKQYQIQLLVKPDSPLLAHEQFCVSGLTQFTAPIDEIISDFSQLDGDIIFITTKSTSNTFVFDRVSHLQGKIFIILQNGIGAETELAKRLNNSNAIVGAISNVKLTKGHQLGQVILHSDFLNIVYATAYPALKSNVRNALQLPTIFKHVFRDVHSVNSIYHVRFPKLMINIACNAASIIYNQTLYGLSQDIPSQTMIGQLSEEVRQVALYYGVSIKPSMMVDIIASFNAPKYQDVYFSMKQDFDLGLPLEMQHIFYSFIELATKANINVPATQHAITQLVSMLPLE</sequence>
<dbReference type="Pfam" id="PF08546">
    <property type="entry name" value="ApbA_C"/>
    <property type="match status" value="1"/>
</dbReference>
<dbReference type="SUPFAM" id="SSF48179">
    <property type="entry name" value="6-phosphogluconate dehydrogenase C-terminal domain-like"/>
    <property type="match status" value="1"/>
</dbReference>
<keyword evidence="4" id="KW-0566">Pantothenate biosynthesis</keyword>
<proteinExistence type="predicted"/>
<evidence type="ECO:0000256" key="7">
    <source>
        <dbReference type="ARBA" id="ARBA00048793"/>
    </source>
</evidence>
<dbReference type="RefSeq" id="WP_248940266.1">
    <property type="nucleotide sequence ID" value="NZ_JAKIKS010000036.1"/>
</dbReference>
<reference evidence="10 11" key="1">
    <citation type="submission" date="2022-01" db="EMBL/GenBank/DDBJ databases">
        <title>Whole genome-based taxonomy of the Shewanellaceae.</title>
        <authorList>
            <person name="Martin-Rodriguez A.J."/>
        </authorList>
    </citation>
    <scope>NUCLEOTIDE SEQUENCE [LARGE SCALE GENOMIC DNA]</scope>
    <source>
        <strain evidence="10 11">DSM 17177</strain>
    </source>
</reference>
<evidence type="ECO:0000256" key="1">
    <source>
        <dbReference type="ARBA" id="ARBA00004994"/>
    </source>
</evidence>
<dbReference type="Pfam" id="PF02558">
    <property type="entry name" value="ApbA"/>
    <property type="match status" value="1"/>
</dbReference>
<protein>
    <recommendedName>
        <fullName evidence="3">2-dehydropantoate 2-reductase</fullName>
        <ecNumber evidence="2">1.1.1.169</ecNumber>
    </recommendedName>
    <alternativeName>
        <fullName evidence="6">Ketopantoate reductase</fullName>
    </alternativeName>
</protein>
<dbReference type="EMBL" id="JAKIKS010000036">
    <property type="protein sequence ID" value="MCL1124990.1"/>
    <property type="molecule type" value="Genomic_DNA"/>
</dbReference>